<comment type="similarity">
    <text evidence="1">Belongs to the sigma-70 factor family. ECF subfamily.</text>
</comment>
<dbReference type="InterPro" id="IPR014284">
    <property type="entry name" value="RNA_pol_sigma-70_dom"/>
</dbReference>
<dbReference type="PANTHER" id="PTHR43133">
    <property type="entry name" value="RNA POLYMERASE ECF-TYPE SIGMA FACTO"/>
    <property type="match status" value="1"/>
</dbReference>
<sequence length="174" mass="19572">MERERGRGDRGDTEFIEFARAASARLVHAAFLMTGDHHRAEDAAQTALVRTYASWSRIRDGDAYGYARSVLVNHLVDGWRRPIREYPTDEVPEQRRGDVADEVTTRLWLVAVLGALSPRERAIVVLRYYFDLAEAKVAEELGVSLGTVKSTSSRALEKLRAASIREPQTQETCP</sequence>
<proteinExistence type="inferred from homology"/>
<feature type="domain" description="RNA polymerase sigma factor 70 region 4 type 2" evidence="7">
    <location>
        <begin position="107"/>
        <end position="159"/>
    </location>
</feature>
<dbReference type="InterPro" id="IPR013324">
    <property type="entry name" value="RNA_pol_sigma_r3/r4-like"/>
</dbReference>
<dbReference type="PANTHER" id="PTHR43133:SF50">
    <property type="entry name" value="ECF RNA POLYMERASE SIGMA FACTOR SIGM"/>
    <property type="match status" value="1"/>
</dbReference>
<dbReference type="SUPFAM" id="SSF88659">
    <property type="entry name" value="Sigma3 and sigma4 domains of RNA polymerase sigma factors"/>
    <property type="match status" value="1"/>
</dbReference>
<dbReference type="SUPFAM" id="SSF88946">
    <property type="entry name" value="Sigma2 domain of RNA polymerase sigma factors"/>
    <property type="match status" value="1"/>
</dbReference>
<evidence type="ECO:0000256" key="3">
    <source>
        <dbReference type="ARBA" id="ARBA00023082"/>
    </source>
</evidence>
<keyword evidence="5" id="KW-0804">Transcription</keyword>
<dbReference type="Proteomes" id="UP000256913">
    <property type="component" value="Unassembled WGS sequence"/>
</dbReference>
<evidence type="ECO:0000256" key="1">
    <source>
        <dbReference type="ARBA" id="ARBA00010641"/>
    </source>
</evidence>
<reference evidence="8 9" key="1">
    <citation type="submission" date="2018-08" db="EMBL/GenBank/DDBJ databases">
        <title>Sequencing the genomes of 1000 actinobacteria strains.</title>
        <authorList>
            <person name="Klenk H.-P."/>
        </authorList>
    </citation>
    <scope>NUCLEOTIDE SEQUENCE [LARGE SCALE GENOMIC DNA]</scope>
    <source>
        <strain evidence="8 9">DSM 44099</strain>
    </source>
</reference>
<dbReference type="CDD" id="cd06171">
    <property type="entry name" value="Sigma70_r4"/>
    <property type="match status" value="1"/>
</dbReference>
<dbReference type="InterPro" id="IPR036388">
    <property type="entry name" value="WH-like_DNA-bd_sf"/>
</dbReference>
<dbReference type="OrthoDB" id="3692620at2"/>
<dbReference type="InterPro" id="IPR013249">
    <property type="entry name" value="RNA_pol_sigma70_r4_t2"/>
</dbReference>
<evidence type="ECO:0000256" key="2">
    <source>
        <dbReference type="ARBA" id="ARBA00023015"/>
    </source>
</evidence>
<evidence type="ECO:0000259" key="7">
    <source>
        <dbReference type="Pfam" id="PF08281"/>
    </source>
</evidence>
<dbReference type="InterPro" id="IPR013325">
    <property type="entry name" value="RNA_pol_sigma_r2"/>
</dbReference>
<dbReference type="InterPro" id="IPR039425">
    <property type="entry name" value="RNA_pol_sigma-70-like"/>
</dbReference>
<evidence type="ECO:0000313" key="9">
    <source>
        <dbReference type="Proteomes" id="UP000256913"/>
    </source>
</evidence>
<keyword evidence="4" id="KW-0238">DNA-binding</keyword>
<organism evidence="8 9">
    <name type="scientific">Asanoa ferruginea</name>
    <dbReference type="NCBI Taxonomy" id="53367"/>
    <lineage>
        <taxon>Bacteria</taxon>
        <taxon>Bacillati</taxon>
        <taxon>Actinomycetota</taxon>
        <taxon>Actinomycetes</taxon>
        <taxon>Micromonosporales</taxon>
        <taxon>Micromonosporaceae</taxon>
        <taxon>Asanoa</taxon>
    </lineage>
</organism>
<protein>
    <submittedName>
        <fullName evidence="8">RNA polymerase sigma-70 factor (Sigma-E family)</fullName>
    </submittedName>
</protein>
<name>A0A3D9ZV77_9ACTN</name>
<keyword evidence="9" id="KW-1185">Reference proteome</keyword>
<dbReference type="EMBL" id="QUMQ01000001">
    <property type="protein sequence ID" value="REG01116.1"/>
    <property type="molecule type" value="Genomic_DNA"/>
</dbReference>
<evidence type="ECO:0000256" key="5">
    <source>
        <dbReference type="ARBA" id="ARBA00023163"/>
    </source>
</evidence>
<dbReference type="RefSeq" id="WP_116073140.1">
    <property type="nucleotide sequence ID" value="NZ_BONB01000008.1"/>
</dbReference>
<gene>
    <name evidence="8" type="ORF">DFJ67_7192</name>
</gene>
<dbReference type="GO" id="GO:0003677">
    <property type="term" value="F:DNA binding"/>
    <property type="evidence" value="ECO:0007669"/>
    <property type="project" value="UniProtKB-KW"/>
</dbReference>
<dbReference type="GO" id="GO:0016987">
    <property type="term" value="F:sigma factor activity"/>
    <property type="evidence" value="ECO:0007669"/>
    <property type="project" value="UniProtKB-KW"/>
</dbReference>
<dbReference type="InterPro" id="IPR007627">
    <property type="entry name" value="RNA_pol_sigma70_r2"/>
</dbReference>
<dbReference type="NCBIfam" id="TIGR02983">
    <property type="entry name" value="SigE-fam_strep"/>
    <property type="match status" value="1"/>
</dbReference>
<comment type="caution">
    <text evidence="8">The sequence shown here is derived from an EMBL/GenBank/DDBJ whole genome shotgun (WGS) entry which is preliminary data.</text>
</comment>
<evidence type="ECO:0000313" key="8">
    <source>
        <dbReference type="EMBL" id="REG01116.1"/>
    </source>
</evidence>
<dbReference type="Gene3D" id="1.10.10.10">
    <property type="entry name" value="Winged helix-like DNA-binding domain superfamily/Winged helix DNA-binding domain"/>
    <property type="match status" value="1"/>
</dbReference>
<evidence type="ECO:0000259" key="6">
    <source>
        <dbReference type="Pfam" id="PF04542"/>
    </source>
</evidence>
<feature type="domain" description="RNA polymerase sigma-70 region 2" evidence="6">
    <location>
        <begin position="24"/>
        <end position="81"/>
    </location>
</feature>
<dbReference type="NCBIfam" id="TIGR02937">
    <property type="entry name" value="sigma70-ECF"/>
    <property type="match status" value="1"/>
</dbReference>
<evidence type="ECO:0000256" key="4">
    <source>
        <dbReference type="ARBA" id="ARBA00023125"/>
    </source>
</evidence>
<keyword evidence="2" id="KW-0805">Transcription regulation</keyword>
<dbReference type="Pfam" id="PF08281">
    <property type="entry name" value="Sigma70_r4_2"/>
    <property type="match status" value="1"/>
</dbReference>
<dbReference type="Gene3D" id="1.10.1740.10">
    <property type="match status" value="1"/>
</dbReference>
<dbReference type="Pfam" id="PF04542">
    <property type="entry name" value="Sigma70_r2"/>
    <property type="match status" value="1"/>
</dbReference>
<dbReference type="AlphaFoldDB" id="A0A3D9ZV77"/>
<dbReference type="InterPro" id="IPR014325">
    <property type="entry name" value="RNA_pol_sigma-E_actinobac"/>
</dbReference>
<accession>A0A3D9ZV77</accession>
<dbReference type="GO" id="GO:0006352">
    <property type="term" value="P:DNA-templated transcription initiation"/>
    <property type="evidence" value="ECO:0007669"/>
    <property type="project" value="InterPro"/>
</dbReference>
<keyword evidence="3" id="KW-0731">Sigma factor</keyword>